<dbReference type="OrthoDB" id="64105at2759"/>
<dbReference type="PROSITE" id="PS50096">
    <property type="entry name" value="IQ"/>
    <property type="match status" value="1"/>
</dbReference>
<evidence type="ECO:0000313" key="2">
    <source>
        <dbReference type="EMBL" id="VFT92002.1"/>
    </source>
</evidence>
<gene>
    <name evidence="2" type="primary">Aste57867_15193</name>
    <name evidence="1" type="ORF">As57867_015137</name>
    <name evidence="2" type="ORF">ASTE57867_15193</name>
</gene>
<accession>A0A485L3I9</accession>
<reference evidence="2 3" key="1">
    <citation type="submission" date="2019-03" db="EMBL/GenBank/DDBJ databases">
        <authorList>
            <person name="Gaulin E."/>
            <person name="Dumas B."/>
        </authorList>
    </citation>
    <scope>NUCLEOTIDE SEQUENCE [LARGE SCALE GENOMIC DNA]</scope>
    <source>
        <strain evidence="2">CBS 568.67</strain>
    </source>
</reference>
<dbReference type="EMBL" id="VJMH01005635">
    <property type="protein sequence ID" value="KAF0693880.1"/>
    <property type="molecule type" value="Genomic_DNA"/>
</dbReference>
<keyword evidence="3" id="KW-1185">Reference proteome</keyword>
<protein>
    <submittedName>
        <fullName evidence="2">Aste57867_15193 protein</fullName>
    </submittedName>
</protein>
<proteinExistence type="predicted"/>
<evidence type="ECO:0000313" key="3">
    <source>
        <dbReference type="Proteomes" id="UP000332933"/>
    </source>
</evidence>
<dbReference type="EMBL" id="CAADRA010005656">
    <property type="protein sequence ID" value="VFT92002.1"/>
    <property type="molecule type" value="Genomic_DNA"/>
</dbReference>
<dbReference type="Proteomes" id="UP000332933">
    <property type="component" value="Unassembled WGS sequence"/>
</dbReference>
<reference evidence="1" key="2">
    <citation type="submission" date="2019-06" db="EMBL/GenBank/DDBJ databases">
        <title>Genomics analysis of Aphanomyces spp. identifies a new class of oomycete effector associated with host adaptation.</title>
        <authorList>
            <person name="Gaulin E."/>
        </authorList>
    </citation>
    <scope>NUCLEOTIDE SEQUENCE</scope>
    <source>
        <strain evidence="1">CBS 578.67</strain>
    </source>
</reference>
<name>A0A485L3I9_9STRA</name>
<sequence length="636" mass="73311">MPLPTRPQKPPPNVAAMLTLLTHVQNGVQEVLMTHPPDPFLYMAAYLTHMMTLEVDPEDIALTKELHKKQIALGKMRKELEQLRRVRLKALRGSLACEAELCVVESIVTADDHTFLQPERQLDQEDWCPRDTTPRRDTDDDSAFHPSVRHVAAVASENKRATLEFFLPECMDALVELQKCQPSDPLHWLVVHFNAKSSHAMYRLEELKVTLGRYRWYTDHIRAQLPIAADNTKKAVAIHEDLEAQLAERNRLIKHLSIPHWTYRTDKSMKGCVEVLWNREKRWIPPDCIEPIAIFTPFQMQALHRAEIYLMLADEVAYKAKLQADLEYASSTQIQACFKCHVAYEIHKRVMATRHKAAALIQLKYERYLYAKAIRLPAWCVPGEQVVVAMSIAKRCAIWFQFYCGKDFTAGNFATVPGPLDLEAIKQRVRHDDKCAAFASDGSLKRFVPRQLSQLQPMKKTEMLADLDGLYVKKFPRTDDEVIQHAIVNAIPSNKFGTIQVVFDGTGVVEDVPVAKLSLRWKHTYDFDADAWHYVDQITKAKAPAPPLPFADDDARTREIESRKRSYALEQDTEYQVKKLASAIKLQCAFRNRKARQLFRYMLALREKEKEHQAKVDQVAANVAKKKKKKKRWFFF</sequence>
<evidence type="ECO:0000313" key="1">
    <source>
        <dbReference type="EMBL" id="KAF0693880.1"/>
    </source>
</evidence>
<organism evidence="2 3">
    <name type="scientific">Aphanomyces stellatus</name>
    <dbReference type="NCBI Taxonomy" id="120398"/>
    <lineage>
        <taxon>Eukaryota</taxon>
        <taxon>Sar</taxon>
        <taxon>Stramenopiles</taxon>
        <taxon>Oomycota</taxon>
        <taxon>Saprolegniomycetes</taxon>
        <taxon>Saprolegniales</taxon>
        <taxon>Verrucalvaceae</taxon>
        <taxon>Aphanomyces</taxon>
    </lineage>
</organism>
<dbReference type="AlphaFoldDB" id="A0A485L3I9"/>